<comment type="pathway">
    <text evidence="1 10">Protein modification; protein glycosylation.</text>
</comment>
<evidence type="ECO:0000259" key="12">
    <source>
        <dbReference type="Pfam" id="PF00534"/>
    </source>
</evidence>
<comment type="catalytic activity">
    <reaction evidence="9 10">
        <text>an alpha-D-Man-(1-&gt;3)-beta-D-Man-(1-&gt;4)-beta-D-GlcNAc-(1-&gt;4)-alpha-D-GlcNAc-diphospho-di-trans,poly-cis-dolichol + GDP-alpha-D-mannose = an alpha-D-Man-(1-&gt;3)-[alpha-D-Man-(1-&gt;6)]-beta-D-Man-(1-&gt;4)-beta-D-GlcNAc-(1-&gt;4)-alpha-D-GlcNAc-diphospho-di-trans,poly-cis-dolichol + GDP + H(+)</text>
        <dbReference type="Rhea" id="RHEA:29519"/>
        <dbReference type="Rhea" id="RHEA-COMP:19513"/>
        <dbReference type="Rhea" id="RHEA-COMP:19515"/>
        <dbReference type="ChEBI" id="CHEBI:15378"/>
        <dbReference type="ChEBI" id="CHEBI:57527"/>
        <dbReference type="ChEBI" id="CHEBI:58189"/>
        <dbReference type="ChEBI" id="CHEBI:132510"/>
        <dbReference type="ChEBI" id="CHEBI:132511"/>
        <dbReference type="EC" id="2.4.1.257"/>
    </reaction>
    <physiologicalReaction direction="left-to-right" evidence="9 10">
        <dbReference type="Rhea" id="RHEA:29520"/>
    </physiologicalReaction>
</comment>
<dbReference type="PANTHER" id="PTHR45918:SF1">
    <property type="entry name" value="ALPHA-1,3_1,6-MANNOSYLTRANSFERASE ALG2"/>
    <property type="match status" value="1"/>
</dbReference>
<evidence type="ECO:0000256" key="10">
    <source>
        <dbReference type="RuleBase" id="RU367136"/>
    </source>
</evidence>
<dbReference type="Proteomes" id="UP000215902">
    <property type="component" value="Unassembled WGS sequence"/>
</dbReference>
<evidence type="ECO:0000256" key="1">
    <source>
        <dbReference type="ARBA" id="ARBA00004922"/>
    </source>
</evidence>
<dbReference type="GO" id="GO:0004378">
    <property type="term" value="F:GDP-Man:Man(1)GlcNAc(2)-PP-Dol alpha-1,3-mannosyltransferase activity"/>
    <property type="evidence" value="ECO:0007669"/>
    <property type="project" value="UniProtKB-UniRule"/>
</dbReference>
<keyword evidence="5" id="KW-0256">Endoplasmic reticulum</keyword>
<protein>
    <recommendedName>
        <fullName evidence="10">Alpha-1,3/1,6-mannosyltransferase ALG2</fullName>
        <ecNumber evidence="10">2.4.1.132</ecNumber>
        <ecNumber evidence="10">2.4.1.257</ecNumber>
    </recommendedName>
    <alternativeName>
        <fullName evidence="10">GDP-Man:Man(1)GlcNAc(2)-PP-Dol alpha-1,3-mannosyltransferase</fullName>
    </alternativeName>
</protein>
<feature type="compositionally biased region" description="Acidic residues" evidence="11">
    <location>
        <begin position="7"/>
        <end position="21"/>
    </location>
</feature>
<keyword evidence="7" id="KW-0472">Membrane</keyword>
<evidence type="ECO:0000259" key="13">
    <source>
        <dbReference type="Pfam" id="PF13439"/>
    </source>
</evidence>
<dbReference type="STRING" id="282301.A0A267FBD4"/>
<organism evidence="14 15">
    <name type="scientific">Macrostomum lignano</name>
    <dbReference type="NCBI Taxonomy" id="282301"/>
    <lineage>
        <taxon>Eukaryota</taxon>
        <taxon>Metazoa</taxon>
        <taxon>Spiralia</taxon>
        <taxon>Lophotrochozoa</taxon>
        <taxon>Platyhelminthes</taxon>
        <taxon>Rhabditophora</taxon>
        <taxon>Macrostomorpha</taxon>
        <taxon>Macrostomida</taxon>
        <taxon>Macrostomidae</taxon>
        <taxon>Macrostomum</taxon>
    </lineage>
</organism>
<evidence type="ECO:0000256" key="8">
    <source>
        <dbReference type="ARBA" id="ARBA00045103"/>
    </source>
</evidence>
<evidence type="ECO:0000256" key="7">
    <source>
        <dbReference type="ARBA" id="ARBA00023136"/>
    </source>
</evidence>
<feature type="domain" description="Glycosyl transferase family 1" evidence="12">
    <location>
        <begin position="259"/>
        <end position="427"/>
    </location>
</feature>
<dbReference type="EC" id="2.4.1.132" evidence="10"/>
<dbReference type="EMBL" id="NIVC01001242">
    <property type="protein sequence ID" value="PAA70389.1"/>
    <property type="molecule type" value="Genomic_DNA"/>
</dbReference>
<reference evidence="14 15" key="1">
    <citation type="submission" date="2017-06" db="EMBL/GenBank/DDBJ databases">
        <title>A platform for efficient transgenesis in Macrostomum lignano, a flatworm model organism for stem cell research.</title>
        <authorList>
            <person name="Berezikov E."/>
        </authorList>
    </citation>
    <scope>NUCLEOTIDE SEQUENCE [LARGE SCALE GENOMIC DNA]</scope>
    <source>
        <strain evidence="14">DV1</strain>
        <tissue evidence="14">Whole organism</tissue>
    </source>
</reference>
<evidence type="ECO:0000256" key="6">
    <source>
        <dbReference type="ARBA" id="ARBA00022989"/>
    </source>
</evidence>
<dbReference type="InterPro" id="IPR001296">
    <property type="entry name" value="Glyco_trans_1"/>
</dbReference>
<evidence type="ECO:0000256" key="11">
    <source>
        <dbReference type="SAM" id="MobiDB-lite"/>
    </source>
</evidence>
<dbReference type="OrthoDB" id="448893at2759"/>
<keyword evidence="15" id="KW-1185">Reference proteome</keyword>
<comment type="catalytic activity">
    <reaction evidence="8 10">
        <text>a beta-D-Man-(1-&gt;4)-beta-D-GlcNAc-(1-&gt;4)-alpha-D-GlcNAc-diphospho-di-trans,poly-cis-dolichol + GDP-alpha-D-mannose = an alpha-D-Man-(1-&gt;3)-beta-D-Man-(1-&gt;4)-beta-D-GlcNAc-(1-&gt;4)-alpha-D-GlcNAc-diphospho-di-trans,poly-cis-dolichol + GDP + H(+)</text>
        <dbReference type="Rhea" id="RHEA:29515"/>
        <dbReference type="Rhea" id="RHEA-COMP:19511"/>
        <dbReference type="Rhea" id="RHEA-COMP:19513"/>
        <dbReference type="ChEBI" id="CHEBI:15378"/>
        <dbReference type="ChEBI" id="CHEBI:57527"/>
        <dbReference type="ChEBI" id="CHEBI:58189"/>
        <dbReference type="ChEBI" id="CHEBI:58472"/>
        <dbReference type="ChEBI" id="CHEBI:132510"/>
        <dbReference type="EC" id="2.4.1.132"/>
    </reaction>
    <physiologicalReaction direction="left-to-right" evidence="8 10">
        <dbReference type="Rhea" id="RHEA:29516"/>
    </physiologicalReaction>
</comment>
<dbReference type="PANTHER" id="PTHR45918">
    <property type="entry name" value="ALPHA-1,3/1,6-MANNOSYLTRANSFERASE ALG2"/>
    <property type="match status" value="1"/>
</dbReference>
<proteinExistence type="inferred from homology"/>
<feature type="domain" description="Glycosyltransferase subfamily 4-like N-terminal" evidence="13">
    <location>
        <begin position="53"/>
        <end position="229"/>
    </location>
</feature>
<dbReference type="UniPathway" id="UPA00378"/>
<accession>A0A267FBD4</accession>
<feature type="non-terminal residue" evidence="14">
    <location>
        <position position="1"/>
    </location>
</feature>
<evidence type="ECO:0000256" key="3">
    <source>
        <dbReference type="ARBA" id="ARBA00022679"/>
    </source>
</evidence>
<dbReference type="SUPFAM" id="SSF53756">
    <property type="entry name" value="UDP-Glycosyltransferase/glycogen phosphorylase"/>
    <property type="match status" value="1"/>
</dbReference>
<gene>
    <name evidence="14" type="ORF">BOX15_Mlig024696g2</name>
</gene>
<evidence type="ECO:0000313" key="14">
    <source>
        <dbReference type="EMBL" id="PAA70389.1"/>
    </source>
</evidence>
<dbReference type="InterPro" id="IPR028098">
    <property type="entry name" value="Glyco_trans_4-like_N"/>
</dbReference>
<feature type="region of interest" description="Disordered" evidence="11">
    <location>
        <begin position="1"/>
        <end position="39"/>
    </location>
</feature>
<comment type="caution">
    <text evidence="14">The sequence shown here is derived from an EMBL/GenBank/DDBJ whole genome shotgun (WGS) entry which is preliminary data.</text>
</comment>
<dbReference type="Gene3D" id="3.40.50.2000">
    <property type="entry name" value="Glycogen Phosphorylase B"/>
    <property type="match status" value="2"/>
</dbReference>
<dbReference type="GO" id="GO:0102704">
    <property type="term" value="F:GDP-Man:Man(2)GlcNAc(2)-PP-Dol alpha-1,6-mannosyltransferase activity"/>
    <property type="evidence" value="ECO:0007669"/>
    <property type="project" value="UniProtKB-UniRule"/>
</dbReference>
<evidence type="ECO:0000256" key="2">
    <source>
        <dbReference type="ARBA" id="ARBA00022676"/>
    </source>
</evidence>
<evidence type="ECO:0000256" key="9">
    <source>
        <dbReference type="ARBA" id="ARBA00045104"/>
    </source>
</evidence>
<keyword evidence="2 10" id="KW-0328">Glycosyltransferase</keyword>
<dbReference type="Pfam" id="PF00534">
    <property type="entry name" value="Glycos_transf_1"/>
    <property type="match status" value="1"/>
</dbReference>
<sequence length="459" mass="50222">SKNPPISDDDVSSGDDVSSDEEMSHSNSEPNRSQCREQPAPGPVLFLHPDLGIGGAERAMVDMALALKDRGYPVSFITAHHDKSHCFEETRNGQLDVFVSASWLPRSLMGRCIALCACLRMLWAALYVLIGWRGANFPRAVIVDQVSAPVPLLRWFSRRTLFYCHYPDLLLSTQRSGRLKRLYRRPLDALEAWTTGRADKLMVNSRFTASVVRSTFPALASRKLHIVYPVPNFASLDIAAADPSGDEELQACLPEPSTRRSLFLSLNRYERKKNVGLALQAFARLLNDQGRGSAVSAHLVIAGGYDSRLLENVEHFEELRQLAEELQVSNRVTFLRSCSSPAKAALLKIATALIYTPSGEHFGIVPVEAQYLGCPVVAVNNGGPLETVLHGATGFLCEPGESEFAAAMGRLVNEEGLRTAMGRAGRRHVTDKFSNAAFADAVVRVLERDSEASAAASSD</sequence>
<dbReference type="AlphaFoldDB" id="A0A267FBD4"/>
<dbReference type="GO" id="GO:0005789">
    <property type="term" value="C:endoplasmic reticulum membrane"/>
    <property type="evidence" value="ECO:0007669"/>
    <property type="project" value="UniProtKB-SubCell"/>
</dbReference>
<evidence type="ECO:0000256" key="5">
    <source>
        <dbReference type="ARBA" id="ARBA00022824"/>
    </source>
</evidence>
<name>A0A267FBD4_9PLAT</name>
<comment type="similarity">
    <text evidence="10">Belongs to the glycosyltransferase group 1 family.</text>
</comment>
<evidence type="ECO:0000256" key="4">
    <source>
        <dbReference type="ARBA" id="ARBA00022692"/>
    </source>
</evidence>
<comment type="subcellular location">
    <subcellularLocation>
        <location evidence="10">Endoplasmic reticulum membrane</location>
        <topology evidence="10">Single-pass membrane protein</topology>
    </subcellularLocation>
</comment>
<keyword evidence="3 10" id="KW-0808">Transferase</keyword>
<dbReference type="InterPro" id="IPR027054">
    <property type="entry name" value="ALG2"/>
</dbReference>
<keyword evidence="4" id="KW-0812">Transmembrane</keyword>
<dbReference type="Pfam" id="PF13439">
    <property type="entry name" value="Glyco_transf_4"/>
    <property type="match status" value="1"/>
</dbReference>
<dbReference type="CDD" id="cd03805">
    <property type="entry name" value="GT4_ALG2-like"/>
    <property type="match status" value="1"/>
</dbReference>
<keyword evidence="6" id="KW-1133">Transmembrane helix</keyword>
<comment type="function">
    <text evidence="10">Mannosylates Man(2)GlcNAc(2)-dolichol diphosphate and Man(1)GlcNAc(2)-dolichol diphosphate to form Man(3)GlcNAc(2)-dolichol diphosphate.</text>
</comment>
<dbReference type="EC" id="2.4.1.257" evidence="10"/>
<evidence type="ECO:0000313" key="15">
    <source>
        <dbReference type="Proteomes" id="UP000215902"/>
    </source>
</evidence>